<dbReference type="InterPro" id="IPR002052">
    <property type="entry name" value="DNA_methylase_N6_adenine_CS"/>
</dbReference>
<dbReference type="GO" id="GO:0003676">
    <property type="term" value="F:nucleic acid binding"/>
    <property type="evidence" value="ECO:0007669"/>
    <property type="project" value="InterPro"/>
</dbReference>
<proteinExistence type="predicted"/>
<dbReference type="InterPro" id="IPR007848">
    <property type="entry name" value="Small_mtfrase_dom"/>
</dbReference>
<dbReference type="SUPFAM" id="SSF53335">
    <property type="entry name" value="S-adenosyl-L-methionine-dependent methyltransferases"/>
    <property type="match status" value="1"/>
</dbReference>
<dbReference type="GO" id="GO:0032259">
    <property type="term" value="P:methylation"/>
    <property type="evidence" value="ECO:0007669"/>
    <property type="project" value="UniProtKB-KW"/>
</dbReference>
<dbReference type="Gene3D" id="3.40.50.150">
    <property type="entry name" value="Vaccinia Virus protein VP39"/>
    <property type="match status" value="1"/>
</dbReference>
<dbReference type="PANTHER" id="PTHR47739">
    <property type="entry name" value="TRNA1(VAL) (ADENINE(37)-N6)-METHYLTRANSFERASE"/>
    <property type="match status" value="1"/>
</dbReference>
<keyword evidence="4" id="KW-0808">Transferase</keyword>
<dbReference type="PROSITE" id="PS00092">
    <property type="entry name" value="N6_MTASE"/>
    <property type="match status" value="1"/>
</dbReference>
<evidence type="ECO:0000256" key="2">
    <source>
        <dbReference type="ARBA" id="ARBA00022691"/>
    </source>
</evidence>
<dbReference type="PANTHER" id="PTHR47739:SF1">
    <property type="entry name" value="TRNA1(VAL) (ADENINE(37)-N6)-METHYLTRANSFERASE"/>
    <property type="match status" value="1"/>
</dbReference>
<dbReference type="CDD" id="cd02440">
    <property type="entry name" value="AdoMet_MTases"/>
    <property type="match status" value="1"/>
</dbReference>
<dbReference type="EMBL" id="AP014809">
    <property type="protein sequence ID" value="BAU92031.1"/>
    <property type="molecule type" value="Genomic_DNA"/>
</dbReference>
<organism evidence="4 5">
    <name type="scientific">Methylorubrum populi</name>
    <dbReference type="NCBI Taxonomy" id="223967"/>
    <lineage>
        <taxon>Bacteria</taxon>
        <taxon>Pseudomonadati</taxon>
        <taxon>Pseudomonadota</taxon>
        <taxon>Alphaproteobacteria</taxon>
        <taxon>Hyphomicrobiales</taxon>
        <taxon>Methylobacteriaceae</taxon>
        <taxon>Methylorubrum</taxon>
    </lineage>
</organism>
<name>A0A160PJ23_9HYPH</name>
<sequence length="250" mass="26374">MRTEPDAILGGRLILRQPPRGAHRAGSDAVLLARLLIPAPGATLYDLGAATGAVGLVSARLSEVGRVVLVERDPDLAALARENASANGLDDRVAVIEADLLVSGTQRRAAGLQPDSADIVLTNPPFFEEGAHRPSPIPQKAAAHTFAAGGLDLWLRTCSDLLRPGGRLGMIHRADALPACLDALRGRFGDCAVRPVHGRAERPAIRVLIAAVKGSRAPLRLLPPLVLQDEAGRFTPEAEALHRGDPWPPP</sequence>
<accession>A0A160PJ23</accession>
<evidence type="ECO:0000313" key="5">
    <source>
        <dbReference type="Proteomes" id="UP000218288"/>
    </source>
</evidence>
<dbReference type="Proteomes" id="UP000218288">
    <property type="component" value="Chromosome"/>
</dbReference>
<evidence type="ECO:0000259" key="3">
    <source>
        <dbReference type="Pfam" id="PF05175"/>
    </source>
</evidence>
<dbReference type="OrthoDB" id="5489421at2"/>
<dbReference type="RefSeq" id="WP_096486059.1">
    <property type="nucleotide sequence ID" value="NZ_AP014809.1"/>
</dbReference>
<evidence type="ECO:0000256" key="1">
    <source>
        <dbReference type="ARBA" id="ARBA00022603"/>
    </source>
</evidence>
<dbReference type="GO" id="GO:0008757">
    <property type="term" value="F:S-adenosylmethionine-dependent methyltransferase activity"/>
    <property type="evidence" value="ECO:0007669"/>
    <property type="project" value="UniProtKB-ARBA"/>
</dbReference>
<dbReference type="InterPro" id="IPR050210">
    <property type="entry name" value="tRNA_Adenine-N(6)_MTase"/>
</dbReference>
<dbReference type="Pfam" id="PF05175">
    <property type="entry name" value="MTS"/>
    <property type="match status" value="1"/>
</dbReference>
<dbReference type="GO" id="GO:0008170">
    <property type="term" value="F:N-methyltransferase activity"/>
    <property type="evidence" value="ECO:0007669"/>
    <property type="project" value="UniProtKB-ARBA"/>
</dbReference>
<gene>
    <name evidence="4" type="ORF">MPPM_3426</name>
</gene>
<dbReference type="AlphaFoldDB" id="A0A160PJ23"/>
<keyword evidence="1 4" id="KW-0489">Methyltransferase</keyword>
<dbReference type="InterPro" id="IPR029063">
    <property type="entry name" value="SAM-dependent_MTases_sf"/>
</dbReference>
<evidence type="ECO:0000313" key="4">
    <source>
        <dbReference type="EMBL" id="BAU92031.1"/>
    </source>
</evidence>
<protein>
    <submittedName>
        <fullName evidence="4">Methyltransferase small</fullName>
    </submittedName>
</protein>
<keyword evidence="2" id="KW-0949">S-adenosyl-L-methionine</keyword>
<feature type="domain" description="Methyltransferase small" evidence="3">
    <location>
        <begin position="31"/>
        <end position="133"/>
    </location>
</feature>
<reference evidence="4 5" key="1">
    <citation type="journal article" date="2016" name="Genome Announc.">
        <title>Complete Genome Sequence of Methylobacterium populi P-1M, Isolated from Pink-Pigmented Household Biofilm.</title>
        <authorList>
            <person name="Morohoshi T."/>
            <person name="Ikeda T."/>
        </authorList>
    </citation>
    <scope>NUCLEOTIDE SEQUENCE [LARGE SCALE GENOMIC DNA]</scope>
    <source>
        <strain evidence="4 5">P-1M</strain>
    </source>
</reference>